<dbReference type="EMBL" id="CP072795">
    <property type="protein sequence ID" value="QTR55404.1"/>
    <property type="molecule type" value="Genomic_DNA"/>
</dbReference>
<sequence length="170" mass="20044">MTYTTNPLTREYDPSQGLPQHLAHKPVYALPYQAFDGIYDSSTDMRFISVGIAQYWEEDVSIKTMRYVKDEKRGTAKWTRQAEELPLHRVLDMAIFLSKVLFDVKDDRVSIQKGTFLNQEESDIFIEKERREKWELENYNKFLDRNSDLLKARLNTLMDVLNNLKSEGKI</sequence>
<reference evidence="1" key="1">
    <citation type="submission" date="2021-04" db="EMBL/GenBank/DDBJ databases">
        <title>Genomics, taxonomy and metabolism of representatives of sulfur bacteria of the genus Thiothrix: Thiothrix fructosivorans QT, Thiothrix unzii A1T and three new species, Thiothrix subterranea sp. nov., Thiothrix litoralis sp. nov. and 'Candidatus Thiothrix anitrata' sp. nov.</title>
        <authorList>
            <person name="Ravin N.V."/>
            <person name="Smolyakov D."/>
            <person name="Rudenko T.S."/>
            <person name="Mardanov A.V."/>
            <person name="Beletsky A.V."/>
            <person name="Markov N.D."/>
            <person name="Fomenkov A.I."/>
            <person name="Roberts R.J."/>
            <person name="Karnachuk O.V."/>
            <person name="Novikov A."/>
            <person name="Grabovich M.Y."/>
        </authorList>
    </citation>
    <scope>NUCLEOTIDE SEQUENCE</scope>
    <source>
        <strain evidence="1">A1</strain>
        <plasmid evidence="1">pTunz2</plasmid>
    </source>
</reference>
<keyword evidence="2" id="KW-1185">Reference proteome</keyword>
<dbReference type="InterPro" id="IPR045352">
    <property type="entry name" value="DUF6530"/>
</dbReference>
<accession>A0A975FD14</accession>
<dbReference type="KEGG" id="tun:J9260_18090"/>
<dbReference type="AlphaFoldDB" id="A0A975FD14"/>
<geneLocation type="plasmid" evidence="1 2">
    <name>pTunz2</name>
</geneLocation>
<evidence type="ECO:0000313" key="1">
    <source>
        <dbReference type="EMBL" id="QTR55404.1"/>
    </source>
</evidence>
<gene>
    <name evidence="1" type="ORF">J9260_18090</name>
</gene>
<name>A0A975FD14_9GAMM</name>
<dbReference type="Pfam" id="PF20140">
    <property type="entry name" value="DUF6530"/>
    <property type="match status" value="1"/>
</dbReference>
<protein>
    <submittedName>
        <fullName evidence="1">Uncharacterized protein</fullName>
    </submittedName>
</protein>
<proteinExistence type="predicted"/>
<organism evidence="1 2">
    <name type="scientific">Thiothrix unzii</name>
    <dbReference type="NCBI Taxonomy" id="111769"/>
    <lineage>
        <taxon>Bacteria</taxon>
        <taxon>Pseudomonadati</taxon>
        <taxon>Pseudomonadota</taxon>
        <taxon>Gammaproteobacteria</taxon>
        <taxon>Thiotrichales</taxon>
        <taxon>Thiotrichaceae</taxon>
        <taxon>Thiothrix</taxon>
    </lineage>
</organism>
<keyword evidence="1" id="KW-0614">Plasmid</keyword>
<dbReference type="RefSeq" id="WP_210220867.1">
    <property type="nucleotide sequence ID" value="NZ_CP072795.1"/>
</dbReference>
<dbReference type="Proteomes" id="UP000672009">
    <property type="component" value="Plasmid pTunz2"/>
</dbReference>
<evidence type="ECO:0000313" key="2">
    <source>
        <dbReference type="Proteomes" id="UP000672009"/>
    </source>
</evidence>